<organism evidence="1 2">
    <name type="scientific">Dermacentor silvarum</name>
    <name type="common">Tick</name>
    <dbReference type="NCBI Taxonomy" id="543639"/>
    <lineage>
        <taxon>Eukaryota</taxon>
        <taxon>Metazoa</taxon>
        <taxon>Ecdysozoa</taxon>
        <taxon>Arthropoda</taxon>
        <taxon>Chelicerata</taxon>
        <taxon>Arachnida</taxon>
        <taxon>Acari</taxon>
        <taxon>Parasitiformes</taxon>
        <taxon>Ixodida</taxon>
        <taxon>Ixodoidea</taxon>
        <taxon>Ixodidae</taxon>
        <taxon>Rhipicephalinae</taxon>
        <taxon>Dermacentor</taxon>
    </lineage>
</organism>
<name>A0ACB8C6Q1_DERSI</name>
<dbReference type="EMBL" id="CM023477">
    <property type="protein sequence ID" value="KAH7936565.1"/>
    <property type="molecule type" value="Genomic_DNA"/>
</dbReference>
<dbReference type="Proteomes" id="UP000821865">
    <property type="component" value="Chromosome 8"/>
</dbReference>
<proteinExistence type="predicted"/>
<sequence>MARRKFESLSKSSTPLPRGRATVRPALVEPPKMSMAMWVALKKHIVRQREKQKQEQEAGVAKARVRRELELKRRQDAMTLQEIRDQVQQSEKKLVSLKEEKHQLFMQLKKVLNEESTRKRALMEEANEMTQ</sequence>
<evidence type="ECO:0000313" key="1">
    <source>
        <dbReference type="EMBL" id="KAH7936565.1"/>
    </source>
</evidence>
<comment type="caution">
    <text evidence="1">The sequence shown here is derived from an EMBL/GenBank/DDBJ whole genome shotgun (WGS) entry which is preliminary data.</text>
</comment>
<evidence type="ECO:0000313" key="2">
    <source>
        <dbReference type="Proteomes" id="UP000821865"/>
    </source>
</evidence>
<protein>
    <submittedName>
        <fullName evidence="1">Uncharacterized protein</fullName>
    </submittedName>
</protein>
<gene>
    <name evidence="1" type="ORF">HPB49_001419</name>
</gene>
<keyword evidence="2" id="KW-1185">Reference proteome</keyword>
<accession>A0ACB8C6Q1</accession>
<reference evidence="1" key="1">
    <citation type="submission" date="2020-05" db="EMBL/GenBank/DDBJ databases">
        <title>Large-scale comparative analyses of tick genomes elucidate their genetic diversity and vector capacities.</title>
        <authorList>
            <person name="Jia N."/>
            <person name="Wang J."/>
            <person name="Shi W."/>
            <person name="Du L."/>
            <person name="Sun Y."/>
            <person name="Zhan W."/>
            <person name="Jiang J."/>
            <person name="Wang Q."/>
            <person name="Zhang B."/>
            <person name="Ji P."/>
            <person name="Sakyi L.B."/>
            <person name="Cui X."/>
            <person name="Yuan T."/>
            <person name="Jiang B."/>
            <person name="Yang W."/>
            <person name="Lam T.T.-Y."/>
            <person name="Chang Q."/>
            <person name="Ding S."/>
            <person name="Wang X."/>
            <person name="Zhu J."/>
            <person name="Ruan X."/>
            <person name="Zhao L."/>
            <person name="Wei J."/>
            <person name="Que T."/>
            <person name="Du C."/>
            <person name="Cheng J."/>
            <person name="Dai P."/>
            <person name="Han X."/>
            <person name="Huang E."/>
            <person name="Gao Y."/>
            <person name="Liu J."/>
            <person name="Shao H."/>
            <person name="Ye R."/>
            <person name="Li L."/>
            <person name="Wei W."/>
            <person name="Wang X."/>
            <person name="Wang C."/>
            <person name="Yang T."/>
            <person name="Huo Q."/>
            <person name="Li W."/>
            <person name="Guo W."/>
            <person name="Chen H."/>
            <person name="Zhou L."/>
            <person name="Ni X."/>
            <person name="Tian J."/>
            <person name="Zhou Y."/>
            <person name="Sheng Y."/>
            <person name="Liu T."/>
            <person name="Pan Y."/>
            <person name="Xia L."/>
            <person name="Li J."/>
            <person name="Zhao F."/>
            <person name="Cao W."/>
        </authorList>
    </citation>
    <scope>NUCLEOTIDE SEQUENCE</scope>
    <source>
        <strain evidence="1">Dsil-2018</strain>
    </source>
</reference>